<dbReference type="RefSeq" id="WP_127935865.1">
    <property type="nucleotide sequence ID" value="NZ_SAUN01000001.1"/>
</dbReference>
<dbReference type="OrthoDB" id="8576080at2"/>
<name>A0A438MDY3_9ACTN</name>
<reference evidence="1 2" key="1">
    <citation type="submission" date="2019-01" db="EMBL/GenBank/DDBJ databases">
        <title>Sequencing the genomes of 1000 actinobacteria strains.</title>
        <authorList>
            <person name="Klenk H.-P."/>
        </authorList>
    </citation>
    <scope>NUCLEOTIDE SEQUENCE [LARGE SCALE GENOMIC DNA]</scope>
    <source>
        <strain evidence="1 2">DSM 43925</strain>
    </source>
</reference>
<dbReference type="Proteomes" id="UP000284824">
    <property type="component" value="Unassembled WGS sequence"/>
</dbReference>
<organism evidence="1 2">
    <name type="scientific">Nonomuraea polychroma</name>
    <dbReference type="NCBI Taxonomy" id="46176"/>
    <lineage>
        <taxon>Bacteria</taxon>
        <taxon>Bacillati</taxon>
        <taxon>Actinomycetota</taxon>
        <taxon>Actinomycetes</taxon>
        <taxon>Streptosporangiales</taxon>
        <taxon>Streptosporangiaceae</taxon>
        <taxon>Nonomuraea</taxon>
    </lineage>
</organism>
<accession>A0A438MDY3</accession>
<protein>
    <submittedName>
        <fullName evidence="1">Uncharacterized protein</fullName>
    </submittedName>
</protein>
<evidence type="ECO:0000313" key="1">
    <source>
        <dbReference type="EMBL" id="RVX44020.1"/>
    </source>
</evidence>
<evidence type="ECO:0000313" key="2">
    <source>
        <dbReference type="Proteomes" id="UP000284824"/>
    </source>
</evidence>
<gene>
    <name evidence="1" type="ORF">EDD27_6739</name>
</gene>
<dbReference type="EMBL" id="SAUN01000001">
    <property type="protein sequence ID" value="RVX44020.1"/>
    <property type="molecule type" value="Genomic_DNA"/>
</dbReference>
<sequence>MLPRSSLFVFPSDLVDEGVDEVLARVRERGVAAVTVAVAYHQARDVVPRGKAGRVVHRRDGVFLPLPPEVWKGVRLRPPGQPLVEQEAVARLRERAGDVLAWTVFLHNTTLGSAFPEVCAETCFGDRLIADLCPANPDVADYAVALARTAAAVGPVVAEALSYGTFDHGHHHERSFVPLGPGERLLMGLCFCVDCRNAAQAAGVDAERLRAAVAGHLDRALEGGAPATPADLPALRAAVGDELDDFLAVRQGVVTALTRNVAAAVHEDGGELVYLDLTGALLGYGDGAPEGPPAAEQGWRLGVDVPALTAVADGYACLGYVRDVARVRADVASVAAAAGGRCPVRVVLRPGHPDTLDAAHLAAKVAACASAGAAAVDFYNYGMYPAPVLDRIAACW</sequence>
<dbReference type="AlphaFoldDB" id="A0A438MDY3"/>
<keyword evidence="2" id="KW-1185">Reference proteome</keyword>
<proteinExistence type="predicted"/>
<comment type="caution">
    <text evidence="1">The sequence shown here is derived from an EMBL/GenBank/DDBJ whole genome shotgun (WGS) entry which is preliminary data.</text>
</comment>